<dbReference type="EMBL" id="CP017634">
    <property type="protein sequence ID" value="ATW27031.1"/>
    <property type="molecule type" value="Genomic_DNA"/>
</dbReference>
<evidence type="ECO:0008006" key="3">
    <source>
        <dbReference type="Google" id="ProtNLM"/>
    </source>
</evidence>
<dbReference type="OrthoDB" id="9815289at2"/>
<dbReference type="RefSeq" id="WP_148136366.1">
    <property type="nucleotide sequence ID" value="NZ_CP017634.1"/>
</dbReference>
<dbReference type="AlphaFoldDB" id="A0A3G1KX64"/>
<dbReference type="KEGG" id="fwa:DCMF_21720"/>
<keyword evidence="2" id="KW-1185">Reference proteome</keyword>
<dbReference type="Proteomes" id="UP000323521">
    <property type="component" value="Chromosome"/>
</dbReference>
<accession>A0A3G1KX64</accession>
<dbReference type="InterPro" id="IPR047735">
    <property type="entry name" value="GrdX-like"/>
</dbReference>
<sequence length="142" mass="15970">MERAFIISNNPKVWQAYPGSQKIEGSLRQVLVHARNLIHLGCSVINHPLAGSVQLNETPFKSLILTAKSKTVDDRSVRLMESAMEVLNHSPALERKWSERVIRDFQRMDLSLLQSAVDSLPAGFILEGGSLPLPEREEERNL</sequence>
<gene>
    <name evidence="1" type="ORF">DCMF_21720</name>
</gene>
<organism evidence="1 2">
    <name type="scientific">Formimonas warabiya</name>
    <dbReference type="NCBI Taxonomy" id="1761012"/>
    <lineage>
        <taxon>Bacteria</taxon>
        <taxon>Bacillati</taxon>
        <taxon>Bacillota</taxon>
        <taxon>Clostridia</taxon>
        <taxon>Eubacteriales</taxon>
        <taxon>Peptococcaceae</taxon>
        <taxon>Candidatus Formimonas</taxon>
    </lineage>
</organism>
<proteinExistence type="predicted"/>
<protein>
    <recommendedName>
        <fullName evidence="3">GrdX protein</fullName>
    </recommendedName>
</protein>
<reference evidence="1 2" key="1">
    <citation type="submission" date="2016-10" db="EMBL/GenBank/DDBJ databases">
        <title>Complete Genome Sequence of Peptococcaceae strain DCMF.</title>
        <authorList>
            <person name="Edwards R.J."/>
            <person name="Holland S.I."/>
            <person name="Deshpande N.P."/>
            <person name="Wong Y.K."/>
            <person name="Ertan H."/>
            <person name="Manefield M."/>
            <person name="Russell T.L."/>
            <person name="Lee M.J."/>
        </authorList>
    </citation>
    <scope>NUCLEOTIDE SEQUENCE [LARGE SCALE GENOMIC DNA]</scope>
    <source>
        <strain evidence="1 2">DCMF</strain>
    </source>
</reference>
<evidence type="ECO:0000313" key="2">
    <source>
        <dbReference type="Proteomes" id="UP000323521"/>
    </source>
</evidence>
<name>A0A3G1KX64_FORW1</name>
<evidence type="ECO:0000313" key="1">
    <source>
        <dbReference type="EMBL" id="ATW27031.1"/>
    </source>
</evidence>
<dbReference type="NCBIfam" id="NF038093">
    <property type="entry name" value="GrdX"/>
    <property type="match status" value="1"/>
</dbReference>